<dbReference type="AlphaFoldDB" id="A0A5B8LT00"/>
<keyword evidence="6" id="KW-0145">Chemotaxis</keyword>
<dbReference type="GO" id="GO:0071973">
    <property type="term" value="P:bacterial-type flagellum-dependent cell motility"/>
    <property type="evidence" value="ECO:0007669"/>
    <property type="project" value="InterPro"/>
</dbReference>
<comment type="similarity">
    <text evidence="2">Belongs to the FliJ family.</text>
</comment>
<dbReference type="EMBL" id="CP042304">
    <property type="protein sequence ID" value="QDZ11323.1"/>
    <property type="molecule type" value="Genomic_DNA"/>
</dbReference>
<keyword evidence="8" id="KW-0653">Protein transport</keyword>
<sequence length="137" mass="15969">MKSRSESLIRLKKFQVDEKRRQVAQIEMMVADFERMASELDQQIEIEHTKTGISDVAHFAYSTFAKAALTRRDNLLNSANDMKSKLEVAQDGLAEALEDLKKVELLDQREHQREAQEQLKVEQAEYDEIGRLRFSRQ</sequence>
<dbReference type="RefSeq" id="WP_146290145.1">
    <property type="nucleotide sequence ID" value="NZ_CP042304.1"/>
</dbReference>
<evidence type="ECO:0000256" key="6">
    <source>
        <dbReference type="ARBA" id="ARBA00022500"/>
    </source>
</evidence>
<keyword evidence="9" id="KW-0472">Membrane</keyword>
<keyword evidence="11" id="KW-0175">Coiled coil</keyword>
<evidence type="ECO:0000256" key="11">
    <source>
        <dbReference type="SAM" id="Coils"/>
    </source>
</evidence>
<evidence type="ECO:0000256" key="1">
    <source>
        <dbReference type="ARBA" id="ARBA00004413"/>
    </source>
</evidence>
<name>A0A5B8LT00_9HYPH</name>
<proteinExistence type="inferred from homology"/>
<evidence type="ECO:0000313" key="13">
    <source>
        <dbReference type="Proteomes" id="UP000315364"/>
    </source>
</evidence>
<keyword evidence="4" id="KW-0813">Transport</keyword>
<dbReference type="Gene3D" id="1.10.287.1700">
    <property type="match status" value="1"/>
</dbReference>
<evidence type="ECO:0000313" key="12">
    <source>
        <dbReference type="EMBL" id="QDZ11323.1"/>
    </source>
</evidence>
<evidence type="ECO:0000256" key="3">
    <source>
        <dbReference type="ARBA" id="ARBA00020392"/>
    </source>
</evidence>
<evidence type="ECO:0000256" key="8">
    <source>
        <dbReference type="ARBA" id="ARBA00022927"/>
    </source>
</evidence>
<dbReference type="OrthoDB" id="7871364at2"/>
<dbReference type="NCBIfam" id="TIGR02473">
    <property type="entry name" value="flagell_FliJ"/>
    <property type="match status" value="1"/>
</dbReference>
<dbReference type="GO" id="GO:0009288">
    <property type="term" value="C:bacterial-type flagellum"/>
    <property type="evidence" value="ECO:0007669"/>
    <property type="project" value="InterPro"/>
</dbReference>
<dbReference type="KEGG" id="dea:FPZ08_11475"/>
<gene>
    <name evidence="12" type="primary">fliJ</name>
    <name evidence="12" type="ORF">FPZ08_11475</name>
</gene>
<feature type="coiled-coil region" evidence="11">
    <location>
        <begin position="79"/>
        <end position="106"/>
    </location>
</feature>
<dbReference type="GO" id="GO:0015031">
    <property type="term" value="P:protein transport"/>
    <property type="evidence" value="ECO:0007669"/>
    <property type="project" value="UniProtKB-KW"/>
</dbReference>
<keyword evidence="13" id="KW-1185">Reference proteome</keyword>
<dbReference type="GO" id="GO:0006935">
    <property type="term" value="P:chemotaxis"/>
    <property type="evidence" value="ECO:0007669"/>
    <property type="project" value="UniProtKB-KW"/>
</dbReference>
<evidence type="ECO:0000256" key="5">
    <source>
        <dbReference type="ARBA" id="ARBA00022475"/>
    </source>
</evidence>
<feature type="coiled-coil region" evidence="11">
    <location>
        <begin position="16"/>
        <end position="43"/>
    </location>
</feature>
<dbReference type="Pfam" id="PF02050">
    <property type="entry name" value="FliJ"/>
    <property type="match status" value="1"/>
</dbReference>
<dbReference type="InterPro" id="IPR053716">
    <property type="entry name" value="Flag_assembly_chemotaxis_eff"/>
</dbReference>
<comment type="subcellular location">
    <subcellularLocation>
        <location evidence="1">Cell membrane</location>
        <topology evidence="1">Peripheral membrane protein</topology>
        <orientation evidence="1">Cytoplasmic side</orientation>
    </subcellularLocation>
</comment>
<evidence type="ECO:0000256" key="4">
    <source>
        <dbReference type="ARBA" id="ARBA00022448"/>
    </source>
</evidence>
<keyword evidence="12" id="KW-0282">Flagellum</keyword>
<keyword evidence="12" id="KW-0969">Cilium</keyword>
<dbReference type="Proteomes" id="UP000315364">
    <property type="component" value="Chromosome"/>
</dbReference>
<organism evidence="12 13">
    <name type="scientific">Devosia ginsengisoli</name>
    <dbReference type="NCBI Taxonomy" id="400770"/>
    <lineage>
        <taxon>Bacteria</taxon>
        <taxon>Pseudomonadati</taxon>
        <taxon>Pseudomonadota</taxon>
        <taxon>Alphaproteobacteria</taxon>
        <taxon>Hyphomicrobiales</taxon>
        <taxon>Devosiaceae</taxon>
        <taxon>Devosia</taxon>
    </lineage>
</organism>
<keyword evidence="12" id="KW-0966">Cell projection</keyword>
<keyword evidence="7" id="KW-1005">Bacterial flagellum biogenesis</keyword>
<evidence type="ECO:0000256" key="2">
    <source>
        <dbReference type="ARBA" id="ARBA00010004"/>
    </source>
</evidence>
<evidence type="ECO:0000256" key="7">
    <source>
        <dbReference type="ARBA" id="ARBA00022795"/>
    </source>
</evidence>
<dbReference type="GO" id="GO:0044781">
    <property type="term" value="P:bacterial-type flagellum organization"/>
    <property type="evidence" value="ECO:0007669"/>
    <property type="project" value="UniProtKB-KW"/>
</dbReference>
<evidence type="ECO:0000256" key="9">
    <source>
        <dbReference type="ARBA" id="ARBA00023136"/>
    </source>
</evidence>
<reference evidence="12 13" key="1">
    <citation type="submission" date="2019-07" db="EMBL/GenBank/DDBJ databases">
        <title>Full genome sequence of Devosia sp. Gsoil 520.</title>
        <authorList>
            <person name="Im W.-T."/>
        </authorList>
    </citation>
    <scope>NUCLEOTIDE SEQUENCE [LARGE SCALE GENOMIC DNA]</scope>
    <source>
        <strain evidence="12 13">Gsoil 520</strain>
    </source>
</reference>
<dbReference type="GO" id="GO:0005886">
    <property type="term" value="C:plasma membrane"/>
    <property type="evidence" value="ECO:0007669"/>
    <property type="project" value="UniProtKB-SubCell"/>
</dbReference>
<dbReference type="InterPro" id="IPR012823">
    <property type="entry name" value="Flagell_FliJ"/>
</dbReference>
<keyword evidence="10" id="KW-1006">Bacterial flagellum protein export</keyword>
<protein>
    <recommendedName>
        <fullName evidence="3">Flagellar FliJ protein</fullName>
    </recommendedName>
</protein>
<accession>A0A5B8LT00</accession>
<evidence type="ECO:0000256" key="10">
    <source>
        <dbReference type="ARBA" id="ARBA00023225"/>
    </source>
</evidence>
<keyword evidence="5" id="KW-1003">Cell membrane</keyword>